<evidence type="ECO:0000313" key="15">
    <source>
        <dbReference type="Proteomes" id="UP001156882"/>
    </source>
</evidence>
<feature type="region of interest" description="Disordered" evidence="12">
    <location>
        <begin position="647"/>
        <end position="666"/>
    </location>
</feature>
<comment type="function">
    <text evidence="2">Could be a virulence factor.</text>
</comment>
<gene>
    <name evidence="14" type="ORF">GCM10007874_01490</name>
</gene>
<evidence type="ECO:0000256" key="6">
    <source>
        <dbReference type="ARBA" id="ARBA00018392"/>
    </source>
</evidence>
<dbReference type="GO" id="GO:0008233">
    <property type="term" value="F:peptidase activity"/>
    <property type="evidence" value="ECO:0007669"/>
    <property type="project" value="UniProtKB-KW"/>
</dbReference>
<evidence type="ECO:0000256" key="2">
    <source>
        <dbReference type="ARBA" id="ARBA00003145"/>
    </source>
</evidence>
<proteinExistence type="inferred from homology"/>
<reference evidence="15" key="1">
    <citation type="journal article" date="2019" name="Int. J. Syst. Evol. Microbiol.">
        <title>The Global Catalogue of Microorganisms (GCM) 10K type strain sequencing project: providing services to taxonomists for standard genome sequencing and annotation.</title>
        <authorList>
            <consortium name="The Broad Institute Genomics Platform"/>
            <consortium name="The Broad Institute Genome Sequencing Center for Infectious Disease"/>
            <person name="Wu L."/>
            <person name="Ma J."/>
        </authorList>
    </citation>
    <scope>NUCLEOTIDE SEQUENCE [LARGE SCALE GENOMIC DNA]</scope>
    <source>
        <strain evidence="15">NBRC 101365</strain>
    </source>
</reference>
<evidence type="ECO:0000256" key="1">
    <source>
        <dbReference type="ARBA" id="ARBA00000798"/>
    </source>
</evidence>
<keyword evidence="7" id="KW-0964">Secreted</keyword>
<evidence type="ECO:0000256" key="11">
    <source>
        <dbReference type="ARBA" id="ARBA00029594"/>
    </source>
</evidence>
<dbReference type="RefSeq" id="WP_284309966.1">
    <property type="nucleotide sequence ID" value="NZ_BSPC01000004.1"/>
</dbReference>
<dbReference type="PROSITE" id="PS50035">
    <property type="entry name" value="PLD"/>
    <property type="match status" value="1"/>
</dbReference>
<dbReference type="Pfam" id="PF13091">
    <property type="entry name" value="PLDc_2"/>
    <property type="match status" value="1"/>
</dbReference>
<dbReference type="Pfam" id="PF13365">
    <property type="entry name" value="Trypsin_2"/>
    <property type="match status" value="1"/>
</dbReference>
<evidence type="ECO:0000256" key="5">
    <source>
        <dbReference type="ARBA" id="ARBA00012027"/>
    </source>
</evidence>
<evidence type="ECO:0000256" key="4">
    <source>
        <dbReference type="ARBA" id="ARBA00008664"/>
    </source>
</evidence>
<evidence type="ECO:0000256" key="7">
    <source>
        <dbReference type="ARBA" id="ARBA00022525"/>
    </source>
</evidence>
<comment type="subcellular location">
    <subcellularLocation>
        <location evidence="3">Secreted</location>
    </subcellularLocation>
</comment>
<evidence type="ECO:0000256" key="8">
    <source>
        <dbReference type="ARBA" id="ARBA00022801"/>
    </source>
</evidence>
<keyword evidence="15" id="KW-1185">Reference proteome</keyword>
<dbReference type="SUPFAM" id="SSF56024">
    <property type="entry name" value="Phospholipase D/nuclease"/>
    <property type="match status" value="2"/>
</dbReference>
<dbReference type="SMART" id="SM00155">
    <property type="entry name" value="PLDc"/>
    <property type="match status" value="1"/>
</dbReference>
<organism evidence="14 15">
    <name type="scientific">Labrys miyagiensis</name>
    <dbReference type="NCBI Taxonomy" id="346912"/>
    <lineage>
        <taxon>Bacteria</taxon>
        <taxon>Pseudomonadati</taxon>
        <taxon>Pseudomonadota</taxon>
        <taxon>Alphaproteobacteria</taxon>
        <taxon>Hyphomicrobiales</taxon>
        <taxon>Xanthobacteraceae</taxon>
        <taxon>Labrys</taxon>
    </lineage>
</organism>
<name>A0ABQ6CBE6_9HYPH</name>
<keyword evidence="14" id="KW-0645">Protease</keyword>
<dbReference type="PANTHER" id="PTHR43856:SF1">
    <property type="entry name" value="MITOCHONDRIAL CARDIOLIPIN HYDROLASE"/>
    <property type="match status" value="1"/>
</dbReference>
<dbReference type="EMBL" id="BSPC01000004">
    <property type="protein sequence ID" value="GLS17134.1"/>
    <property type="molecule type" value="Genomic_DNA"/>
</dbReference>
<dbReference type="EC" id="3.1.4.4" evidence="5"/>
<dbReference type="CDD" id="cd00138">
    <property type="entry name" value="PLDc_SF"/>
    <property type="match status" value="1"/>
</dbReference>
<feature type="compositionally biased region" description="Basic and acidic residues" evidence="12">
    <location>
        <begin position="655"/>
        <end position="666"/>
    </location>
</feature>
<dbReference type="Proteomes" id="UP001156882">
    <property type="component" value="Unassembled WGS sequence"/>
</dbReference>
<keyword evidence="10" id="KW-0443">Lipid metabolism</keyword>
<evidence type="ECO:0000256" key="3">
    <source>
        <dbReference type="ARBA" id="ARBA00004613"/>
    </source>
</evidence>
<dbReference type="InterPro" id="IPR001736">
    <property type="entry name" value="PLipase_D/transphosphatidylase"/>
</dbReference>
<keyword evidence="8" id="KW-0378">Hydrolase</keyword>
<dbReference type="Gene3D" id="2.40.10.10">
    <property type="entry name" value="Trypsin-like serine proteases"/>
    <property type="match status" value="2"/>
</dbReference>
<dbReference type="InterPro" id="IPR025202">
    <property type="entry name" value="PLD-like_dom"/>
</dbReference>
<accession>A0ABQ6CBE6</accession>
<comment type="catalytic activity">
    <reaction evidence="1">
        <text>a 1,2-diacyl-sn-glycero-3-phosphocholine + H2O = a 1,2-diacyl-sn-glycero-3-phosphate + choline + H(+)</text>
        <dbReference type="Rhea" id="RHEA:14445"/>
        <dbReference type="ChEBI" id="CHEBI:15354"/>
        <dbReference type="ChEBI" id="CHEBI:15377"/>
        <dbReference type="ChEBI" id="CHEBI:15378"/>
        <dbReference type="ChEBI" id="CHEBI:57643"/>
        <dbReference type="ChEBI" id="CHEBI:58608"/>
        <dbReference type="EC" id="3.1.4.4"/>
    </reaction>
</comment>
<dbReference type="InterPro" id="IPR051406">
    <property type="entry name" value="PLD_domain"/>
</dbReference>
<evidence type="ECO:0000256" key="10">
    <source>
        <dbReference type="ARBA" id="ARBA00023098"/>
    </source>
</evidence>
<keyword evidence="9" id="KW-0442">Lipid degradation</keyword>
<evidence type="ECO:0000256" key="12">
    <source>
        <dbReference type="SAM" id="MobiDB-lite"/>
    </source>
</evidence>
<evidence type="ECO:0000259" key="13">
    <source>
        <dbReference type="PROSITE" id="PS50035"/>
    </source>
</evidence>
<comment type="similarity">
    <text evidence="4">Belongs to the phospholipase D family.</text>
</comment>
<dbReference type="InterPro" id="IPR009003">
    <property type="entry name" value="Peptidase_S1_PA"/>
</dbReference>
<dbReference type="CDD" id="cd09128">
    <property type="entry name" value="PLDc_unchar1_2"/>
    <property type="match status" value="1"/>
</dbReference>
<evidence type="ECO:0000313" key="14">
    <source>
        <dbReference type="EMBL" id="GLS17134.1"/>
    </source>
</evidence>
<dbReference type="InterPro" id="IPR043504">
    <property type="entry name" value="Peptidase_S1_PA_chymotrypsin"/>
</dbReference>
<feature type="domain" description="PLD phosphodiesterase" evidence="13">
    <location>
        <begin position="843"/>
        <end position="870"/>
    </location>
</feature>
<dbReference type="SUPFAM" id="SSF50494">
    <property type="entry name" value="Trypsin-like serine proteases"/>
    <property type="match status" value="1"/>
</dbReference>
<evidence type="ECO:0000256" key="9">
    <source>
        <dbReference type="ARBA" id="ARBA00022963"/>
    </source>
</evidence>
<protein>
    <recommendedName>
        <fullName evidence="6">Phospholipase D</fullName>
        <ecNumber evidence="5">3.1.4.4</ecNumber>
    </recommendedName>
    <alternativeName>
        <fullName evidence="11">Choline phosphatase</fullName>
    </alternativeName>
</protein>
<sequence length="943" mass="102160">MTREETEDFVRRLLWRNPDLKSHYASLLGPPAPSGFESLEPVLERGPAGPGGVDILDTIRRANPSALEAIVDQERPVFFALPPKDGAPMSFDIDDAAILGPEAGKLRDDLGVCRSRIEPLLTRIGRIDIEGFASMPFVGTGWIVDDGIVATNRHVAELFARQGGEGFAFRIGSDGEPLSVSLNTGHFRNGADGGVNLPIASVLYIEPEASAVDIAFLKLSAKAPIGALSPLPVAEEAADPMRPLCAIGYPARAPASVIPDQALMQQLYRGSYDVKRLAPGYLIAESDERLSHDCTTLGGSSGSCVVAMATGEVVGLHFAGIYMKENQAVPARILRDYVKGKLWLRPPVLETSKPVPPLPVISPPPQPQSAPAPAGDTVVTVTIRIAGGGQVTVDGPAPGGVDIEAAVTAFLDANRHEAVLAGRVGYLDEDSRIGDTSCIAISVKPALLDEARKNWPASFQGHPVRYEAADVGEQLEAYAALEAVGGIAYDDEARQGPDFTLAQIVEPMTVRAHVSPEYGFEELTAFLQGSGEHQLVSAMYEFKGAAIADLVGEALDKGASMALALDNVTLPAPQAGSATSAPEAASVLEFEAAPRFEAWRARHGERFDVVTVPEGPGGLIMMAYHIKVTVRDDDWLWLSSGNWKNTSSQPIVSQEQRDNAANKDLPGNRDWHVVMHSPGLATRFRSHIRQDIKRSRELAARKEAAALPEPMILVPDMALEAAVEERRPPSRILAPLVVTSTVKATPVLTPDLDGRVYTDAVLRLIRSAKRSLWFQIPYIGMRRDPRVHRGNIDELIDALVEKLMTLEEARVLLRTGNREFSDNRHVAWYFKSKGVDVENRLRAIDNHHTKGMVVDGERVLIGSHNWSGQGVSVNRDASIIFENGDLARYYGDALDIDWQRANPVRPVEFVKKKPQLLPPSQAVTESPGYRAMTLSAYLAATDD</sequence>
<dbReference type="PANTHER" id="PTHR43856">
    <property type="entry name" value="CARDIOLIPIN HYDROLASE"/>
    <property type="match status" value="1"/>
</dbReference>
<dbReference type="Gene3D" id="3.30.870.10">
    <property type="entry name" value="Endonuclease Chain A"/>
    <property type="match status" value="2"/>
</dbReference>
<dbReference type="GO" id="GO:0006508">
    <property type="term" value="P:proteolysis"/>
    <property type="evidence" value="ECO:0007669"/>
    <property type="project" value="UniProtKB-KW"/>
</dbReference>
<comment type="caution">
    <text evidence="14">The sequence shown here is derived from an EMBL/GenBank/DDBJ whole genome shotgun (WGS) entry which is preliminary data.</text>
</comment>